<reference evidence="4 5" key="1">
    <citation type="submission" date="2016-02" db="EMBL/GenBank/DDBJ databases">
        <authorList>
            <person name="Wen L."/>
            <person name="He K."/>
            <person name="Yang H."/>
        </authorList>
    </citation>
    <scope>NUCLEOTIDE SEQUENCE [LARGE SCALE GENOMIC DNA]</scope>
    <source>
        <strain evidence="4">Trichococcus palustris</strain>
    </source>
</reference>
<feature type="domain" description="ATPase BadF/BadG/BcrA/BcrD type" evidence="2">
    <location>
        <begin position="322"/>
        <end position="576"/>
    </location>
</feature>
<accession>A0A143YD24</accession>
<feature type="domain" description="ATPase BadF/BadG/BcrA/BcrD type" evidence="2">
    <location>
        <begin position="7"/>
        <end position="255"/>
    </location>
</feature>
<dbReference type="InterPro" id="IPR051805">
    <property type="entry name" value="Dehydratase_Activator_Redct"/>
</dbReference>
<evidence type="ECO:0000259" key="3">
    <source>
        <dbReference type="Pfam" id="PF09989"/>
    </source>
</evidence>
<dbReference type="Pfam" id="PF09989">
    <property type="entry name" value="DUF2229"/>
    <property type="match status" value="1"/>
</dbReference>
<dbReference type="PANTHER" id="PTHR32329">
    <property type="entry name" value="BIFUNCTIONAL PROTEIN [INCLUDES 2-HYDROXYACYL-COA DEHYDRATASE (N-TER) AND ITS ACTIVATOR DOMAIN (C_TERM)-RELATED"/>
    <property type="match status" value="1"/>
</dbReference>
<dbReference type="InterPro" id="IPR043129">
    <property type="entry name" value="ATPase_NBD"/>
</dbReference>
<dbReference type="PANTHER" id="PTHR32329:SF4">
    <property type="entry name" value="ACTIVATOR OF 2-HYDROXYACYL-COA DEHYDRATASE"/>
    <property type="match status" value="1"/>
</dbReference>
<evidence type="ECO:0000259" key="2">
    <source>
        <dbReference type="Pfam" id="PF01869"/>
    </source>
</evidence>
<protein>
    <submittedName>
        <fullName evidence="4">Atpase badf/badg/bcra/bcrd type</fullName>
    </submittedName>
</protein>
<dbReference type="EMBL" id="FJNE01000002">
    <property type="protein sequence ID" value="CZQ85860.1"/>
    <property type="molecule type" value="Genomic_DNA"/>
</dbReference>
<dbReference type="OrthoDB" id="9802715at2"/>
<dbReference type="CDD" id="cd24035">
    <property type="entry name" value="ASKHA_NBD_O66634-like_rpt2"/>
    <property type="match status" value="1"/>
</dbReference>
<organism evidence="4 5">
    <name type="scientific">Trichococcus palustris</name>
    <dbReference type="NCBI Taxonomy" id="140314"/>
    <lineage>
        <taxon>Bacteria</taxon>
        <taxon>Bacillati</taxon>
        <taxon>Bacillota</taxon>
        <taxon>Bacilli</taxon>
        <taxon>Lactobacillales</taxon>
        <taxon>Carnobacteriaceae</taxon>
        <taxon>Trichococcus</taxon>
    </lineage>
</organism>
<feature type="compositionally biased region" description="Basic and acidic residues" evidence="1">
    <location>
        <begin position="1420"/>
        <end position="1435"/>
    </location>
</feature>
<feature type="domain" description="DUF2229" evidence="3">
    <location>
        <begin position="672"/>
        <end position="891"/>
    </location>
</feature>
<evidence type="ECO:0000256" key="1">
    <source>
        <dbReference type="SAM" id="MobiDB-lite"/>
    </source>
</evidence>
<name>A0A143YD24_9LACT</name>
<dbReference type="InterPro" id="IPR018709">
    <property type="entry name" value="CoA_activase_DUF2229"/>
</dbReference>
<dbReference type="RefSeq" id="WP_087031468.1">
    <property type="nucleotide sequence ID" value="NZ_FJNE01000002.1"/>
</dbReference>
<proteinExistence type="predicted"/>
<evidence type="ECO:0000313" key="4">
    <source>
        <dbReference type="EMBL" id="CZQ85860.1"/>
    </source>
</evidence>
<dbReference type="CDD" id="cd24034">
    <property type="entry name" value="ASKHA_NBD_O66634-like_rpt1"/>
    <property type="match status" value="1"/>
</dbReference>
<dbReference type="SUPFAM" id="SSF53067">
    <property type="entry name" value="Actin-like ATPase domain"/>
    <property type="match status" value="2"/>
</dbReference>
<gene>
    <name evidence="4" type="ORF">Tpal_693</name>
</gene>
<dbReference type="Proteomes" id="UP000242754">
    <property type="component" value="Unassembled WGS sequence"/>
</dbReference>
<sequence length="1452" mass="160440">MQKPMRIGIDVGSTTIKIVVLNENNEAIFSKYERHYSDIKNATKMIFTEAYEKLGDIPFTLDITGSGGIGLAELLDIPFIQEVIACTKTVETLIPETDVAIELGGEDAKITFFEGSLEQRMNGSCAGGTGAFIDQMADLLRTDATGLNELSKGHQTIYPIASRCGVFAKTDVQPLINDGARKEDIAASVFQAVVNQTIAGLASGRKIKGKVAFLGGPLYFMSELRNRFIETLKIAPEDVVFPDNPQLFVAIGAALASGGNEATNFPALFRQMNAENNQALTPDITLSPLFKDEAELTAFRARHAQAEVSHSPLEEHNGVAFLGIDAGSTTTKVTLINPEGELLYTYYGNNEGEPLQVTMNILKDLYAKMPENAYIGKACVTGYGEALLKNALSVDLGEVETIAHYKAASRFQPNVDFILDIGGQDMKAMTMGNGILSSIQLNEACSSGCGSFLENFSKTLKYDIKNFAKIALLAEHPVDLGSRCTVFMNSKVKQAQKEGATVADISAGLSISVIKNALYKVIKIKRPEDLGEKIVCQGGTFYNESVLRAFELISKREVIRPNIAGLMGAYGCALIAMEGYEAGDVSAIIDAGGMKGFTADKKQTHCTLCENNCLMTVTIFKDGRRFVTGNRCDKGGQITIEKHDEKINLVDYKYKRLFDYKPLKKKDAARGTIGIPRVLNLYENYPLWFTVFNELGFRVELSGRSSKKLYETGIETIPSDTICYPAKMVHGHVQQLINKKVDVLFYPSVVFERAESQHAENHFNCPIVQSYPDVIRMNLDDIRSGAQDYRNPFLNLDDKDQVIAALTKTFADRGISREEMASAVEKGFNELDAYKADMQRKGEEALEQIIRNNEKGIVLAGRPYHSDPEINHGISEVITAYGFHVLTEDSISHLEDVDDLRVVNQWTYHSRLYAAARVVTKVKNLEMIQLNSFGCGIDAVTTDQISEILKQYGKIHTVLKIDEGQNLGAIRIRIRSLKAAMVERDKEHFEPKKLYDTPPQIIFTKEMRKNHTILVPMMSPIHQNGLIEVALSSLGYNIVQLNSPLQEEGQDDISEGLKFVNNDACYPAIITIGQMLKALESGKYDLQNTTVLLTQTGGGCRATNYIPLLRKALVDAGFPQIPVLSFSMGNKGVEQSPGFKVTPVMLQRMLIAVLYGDLFERVVYRTRPYEIVKGSADALHAQWLKRVKGNVENGSFRAFNKNMKAIIHDFDTLPIRNEVRPRVGIVGEILVKYSATANNDLVKILEDEGAEAVVPDLIGFMNYSFYNQVYKAEELGFSKSGKWLGDFMIKAIELCEKPMDKALRASNRFDGINGIRELADGAATILNLGNQTGEGWFLTGEMIELLKGGTNNIICMQPFGCLPNHIVGKGVLKELRSQYPASNITTIDYDPGVSSVNQLNRIRLMLSTAQKNLPNVTVDPRSDGKETDKLSELKKRFAPKAKPSFGNPVDNQ</sequence>
<evidence type="ECO:0000313" key="5">
    <source>
        <dbReference type="Proteomes" id="UP000242754"/>
    </source>
</evidence>
<keyword evidence="5" id="KW-1185">Reference proteome</keyword>
<dbReference type="Pfam" id="PF01869">
    <property type="entry name" value="BcrAD_BadFG"/>
    <property type="match status" value="2"/>
</dbReference>
<feature type="region of interest" description="Disordered" evidence="1">
    <location>
        <begin position="1414"/>
        <end position="1452"/>
    </location>
</feature>
<dbReference type="InterPro" id="IPR002731">
    <property type="entry name" value="ATPase_BadF"/>
</dbReference>
<dbReference type="STRING" id="140314.SAMN04488076_101177"/>
<dbReference type="Gene3D" id="3.30.420.40">
    <property type="match status" value="4"/>
</dbReference>